<dbReference type="InterPro" id="IPR029044">
    <property type="entry name" value="Nucleotide-diphossugar_trans"/>
</dbReference>
<evidence type="ECO:0000313" key="1">
    <source>
        <dbReference type="EMBL" id="UTI64708.1"/>
    </source>
</evidence>
<dbReference type="Proteomes" id="UP001056035">
    <property type="component" value="Chromosome"/>
</dbReference>
<sequence length="236" mass="24518">MSEPTNGATMFVFATCVGSEDTYRAWALPGLRLAGEPDTVLVHATAEAGSIFTAYDEVLDAVCAMDGVEALVLIHEDVELLDPGFCATVRARLAATPDVAVIGAVGASDVRSLAWWEGRGAGRVAETRGVVDFGGHPCPVDTVDGLLMVLSPWAIANLRYGPGHPPGFHGYDAELCFAARAAGRSVWVEDLPLIHHTKGGYGDVAAYARADDAFRARWIAPGAAAVAGGGVSAAAR</sequence>
<protein>
    <submittedName>
        <fullName evidence="1">Glycosyltransferase family protein</fullName>
    </submittedName>
</protein>
<organism evidence="1 2">
    <name type="scientific">Paraconexibacter antarcticus</name>
    <dbReference type="NCBI Taxonomy" id="2949664"/>
    <lineage>
        <taxon>Bacteria</taxon>
        <taxon>Bacillati</taxon>
        <taxon>Actinomycetota</taxon>
        <taxon>Thermoleophilia</taxon>
        <taxon>Solirubrobacterales</taxon>
        <taxon>Paraconexibacteraceae</taxon>
        <taxon>Paraconexibacter</taxon>
    </lineage>
</organism>
<name>A0ABY5DTV2_9ACTN</name>
<reference evidence="1 2" key="1">
    <citation type="submission" date="2022-06" db="EMBL/GenBank/DDBJ databases">
        <title>Paraconexibacter antarcticus.</title>
        <authorList>
            <person name="Kim C.S."/>
        </authorList>
    </citation>
    <scope>NUCLEOTIDE SEQUENCE [LARGE SCALE GENOMIC DNA]</scope>
    <source>
        <strain evidence="1 2">02-257</strain>
    </source>
</reference>
<keyword evidence="2" id="KW-1185">Reference proteome</keyword>
<dbReference type="Gene3D" id="3.90.550.10">
    <property type="entry name" value="Spore Coat Polysaccharide Biosynthesis Protein SpsA, Chain A"/>
    <property type="match status" value="1"/>
</dbReference>
<gene>
    <name evidence="1" type="ORF">NBH00_00520</name>
</gene>
<proteinExistence type="predicted"/>
<accession>A0ABY5DTV2</accession>
<evidence type="ECO:0000313" key="2">
    <source>
        <dbReference type="Proteomes" id="UP001056035"/>
    </source>
</evidence>
<dbReference type="RefSeq" id="WP_254571407.1">
    <property type="nucleotide sequence ID" value="NZ_CP098502.1"/>
</dbReference>
<dbReference type="EMBL" id="CP098502">
    <property type="protein sequence ID" value="UTI64708.1"/>
    <property type="molecule type" value="Genomic_DNA"/>
</dbReference>
<dbReference type="SUPFAM" id="SSF53448">
    <property type="entry name" value="Nucleotide-diphospho-sugar transferases"/>
    <property type="match status" value="1"/>
</dbReference>